<dbReference type="InterPro" id="IPR020831">
    <property type="entry name" value="GlycerAld/Erythrose_P_DH"/>
</dbReference>
<dbReference type="Gene3D" id="3.30.360.10">
    <property type="entry name" value="Dihydrodipicolinate Reductase, domain 2"/>
    <property type="match status" value="1"/>
</dbReference>
<dbReference type="SUPFAM" id="SSF51735">
    <property type="entry name" value="NAD(P)-binding Rossmann-fold domains"/>
    <property type="match status" value="1"/>
</dbReference>
<dbReference type="Pfam" id="PF02800">
    <property type="entry name" value="Gp_dh_C"/>
    <property type="match status" value="1"/>
</dbReference>
<dbReference type="FunFam" id="3.40.50.720:FF:000001">
    <property type="entry name" value="Glyceraldehyde-3-phosphate dehydrogenase"/>
    <property type="match status" value="1"/>
</dbReference>
<sequence length="336" mass="37938">MAKVAINGFGRIGRLVLRIGLERKELEFVAINDIANGKILAHLFKYDSVHRQVPYQVKGLEDRIIINGKEILVFNEKELKNLPWGNLNVDIVIEATGVFRKKEELEYHIKNGAKKVILTAPPKDEKEIKSFVLGINENDYEPEKDHIISNASCTTNCLLPLIKVLHENFKIKRGYMTTVHAYTNDQKILDAPHKDLRRARACALSIIPTSTGAAKMIGVIFPELKGKISGIALRVPVANVSLVDLACEVEKKTTKEEVNEAFKRASETYLHKYLQYVEEELVSQDFIGNPYSCIFDATLTEVIAGNFVKVYGWYDNEWGYSCRVVDLACLVGQKLK</sequence>
<dbReference type="InterPro" id="IPR020830">
    <property type="entry name" value="GlycerAld_3-P_DH_AS"/>
</dbReference>
<evidence type="ECO:0000256" key="3">
    <source>
        <dbReference type="PIRSR" id="PIRSR000149-1"/>
    </source>
</evidence>
<accession>A0A7V4E3I8</accession>
<dbReference type="GO" id="GO:0050661">
    <property type="term" value="F:NADP binding"/>
    <property type="evidence" value="ECO:0007669"/>
    <property type="project" value="InterPro"/>
</dbReference>
<dbReference type="Pfam" id="PF00044">
    <property type="entry name" value="Gp_dh_N"/>
    <property type="match status" value="1"/>
</dbReference>
<keyword evidence="5" id="KW-0520">NAD</keyword>
<dbReference type="SUPFAM" id="SSF55347">
    <property type="entry name" value="Glyceraldehyde-3-phosphate dehydrogenase-like, C-terminal domain"/>
    <property type="match status" value="1"/>
</dbReference>
<feature type="active site" description="Nucleophile" evidence="3">
    <location>
        <position position="153"/>
    </location>
</feature>
<proteinExistence type="inferred from homology"/>
<evidence type="ECO:0000259" key="9">
    <source>
        <dbReference type="SMART" id="SM00846"/>
    </source>
</evidence>
<evidence type="ECO:0000256" key="1">
    <source>
        <dbReference type="ARBA" id="ARBA00007406"/>
    </source>
</evidence>
<name>A0A7V4E3I8_UNCW3</name>
<dbReference type="Gene3D" id="3.40.50.720">
    <property type="entry name" value="NAD(P)-binding Rossmann-like Domain"/>
    <property type="match status" value="1"/>
</dbReference>
<dbReference type="PROSITE" id="PS00071">
    <property type="entry name" value="GAPDH"/>
    <property type="match status" value="1"/>
</dbReference>
<dbReference type="PRINTS" id="PR00078">
    <property type="entry name" value="G3PDHDRGNASE"/>
</dbReference>
<feature type="binding site" evidence="4">
    <location>
        <begin position="211"/>
        <end position="212"/>
    </location>
    <ligand>
        <name>D-glyceraldehyde 3-phosphate</name>
        <dbReference type="ChEBI" id="CHEBI:59776"/>
    </ligand>
</feature>
<reference evidence="10" key="1">
    <citation type="journal article" date="2020" name="mSystems">
        <title>Genome- and Community-Level Interaction Insights into Carbon Utilization and Element Cycling Functions of Hydrothermarchaeota in Hydrothermal Sediment.</title>
        <authorList>
            <person name="Zhou Z."/>
            <person name="Liu Y."/>
            <person name="Xu W."/>
            <person name="Pan J."/>
            <person name="Luo Z.H."/>
            <person name="Li M."/>
        </authorList>
    </citation>
    <scope>NUCLEOTIDE SEQUENCE [LARGE SCALE GENOMIC DNA]</scope>
    <source>
        <strain evidence="10">SpSt-697</strain>
    </source>
</reference>
<comment type="similarity">
    <text evidence="1 7">Belongs to the glyceraldehyde-3-phosphate dehydrogenase family.</text>
</comment>
<dbReference type="CDD" id="cd18126">
    <property type="entry name" value="GAPDH_I_C"/>
    <property type="match status" value="1"/>
</dbReference>
<dbReference type="PIRSF" id="PIRSF000149">
    <property type="entry name" value="GAP_DH"/>
    <property type="match status" value="1"/>
</dbReference>
<evidence type="ECO:0000256" key="5">
    <source>
        <dbReference type="PIRSR" id="PIRSR000149-3"/>
    </source>
</evidence>
<feature type="binding site" evidence="5">
    <location>
        <position position="119"/>
    </location>
    <ligand>
        <name>NAD(+)</name>
        <dbReference type="ChEBI" id="CHEBI:57540"/>
    </ligand>
</feature>
<keyword evidence="2 8" id="KW-0560">Oxidoreductase</keyword>
<comment type="caution">
    <text evidence="10">The sequence shown here is derived from an EMBL/GenBank/DDBJ whole genome shotgun (WGS) entry which is preliminary data.</text>
</comment>
<dbReference type="InterPro" id="IPR006424">
    <property type="entry name" value="Glyceraldehyde-3-P_DH_1"/>
</dbReference>
<evidence type="ECO:0000256" key="4">
    <source>
        <dbReference type="PIRSR" id="PIRSR000149-2"/>
    </source>
</evidence>
<feature type="site" description="Activates thiol group during catalysis" evidence="6">
    <location>
        <position position="180"/>
    </location>
</feature>
<feature type="binding site" evidence="4">
    <location>
        <position position="183"/>
    </location>
    <ligand>
        <name>D-glyceraldehyde 3-phosphate</name>
        <dbReference type="ChEBI" id="CHEBI:59776"/>
    </ligand>
</feature>
<evidence type="ECO:0000256" key="6">
    <source>
        <dbReference type="PIRSR" id="PIRSR000149-4"/>
    </source>
</evidence>
<dbReference type="AlphaFoldDB" id="A0A7V4E3I8"/>
<dbReference type="GO" id="GO:0006006">
    <property type="term" value="P:glucose metabolic process"/>
    <property type="evidence" value="ECO:0007669"/>
    <property type="project" value="InterPro"/>
</dbReference>
<dbReference type="FunFam" id="3.30.360.10:FF:000002">
    <property type="entry name" value="Glyceraldehyde-3-phosphate dehydrogenase"/>
    <property type="match status" value="1"/>
</dbReference>
<dbReference type="GO" id="GO:0051287">
    <property type="term" value="F:NAD binding"/>
    <property type="evidence" value="ECO:0007669"/>
    <property type="project" value="InterPro"/>
</dbReference>
<dbReference type="CDD" id="cd05214">
    <property type="entry name" value="GAPDH_I_N"/>
    <property type="match status" value="1"/>
</dbReference>
<dbReference type="InterPro" id="IPR020829">
    <property type="entry name" value="GlycerAld_3-P_DH_cat"/>
</dbReference>
<dbReference type="EC" id="1.2.1.-" evidence="8"/>
<dbReference type="SMART" id="SM00846">
    <property type="entry name" value="Gp_dh_N"/>
    <property type="match status" value="1"/>
</dbReference>
<gene>
    <name evidence="10" type="primary">gap</name>
    <name evidence="10" type="ORF">ENU74_01310</name>
</gene>
<evidence type="ECO:0000256" key="7">
    <source>
        <dbReference type="RuleBase" id="RU000397"/>
    </source>
</evidence>
<feature type="domain" description="Glyceraldehyde 3-phosphate dehydrogenase NAD(P) binding" evidence="9">
    <location>
        <begin position="2"/>
        <end position="153"/>
    </location>
</feature>
<feature type="binding site" evidence="5">
    <location>
        <position position="33"/>
    </location>
    <ligand>
        <name>NAD(+)</name>
        <dbReference type="ChEBI" id="CHEBI:57540"/>
    </ligand>
</feature>
<feature type="binding site" evidence="5">
    <location>
        <position position="316"/>
    </location>
    <ligand>
        <name>NAD(+)</name>
        <dbReference type="ChEBI" id="CHEBI:57540"/>
    </ligand>
</feature>
<feature type="binding site" evidence="4">
    <location>
        <begin position="152"/>
        <end position="154"/>
    </location>
    <ligand>
        <name>D-glyceraldehyde 3-phosphate</name>
        <dbReference type="ChEBI" id="CHEBI:59776"/>
    </ligand>
</feature>
<evidence type="ECO:0000256" key="8">
    <source>
        <dbReference type="RuleBase" id="RU361160"/>
    </source>
</evidence>
<feature type="binding site" evidence="4">
    <location>
        <position position="234"/>
    </location>
    <ligand>
        <name>D-glyceraldehyde 3-phosphate</name>
        <dbReference type="ChEBI" id="CHEBI:59776"/>
    </ligand>
</feature>
<dbReference type="NCBIfam" id="TIGR01534">
    <property type="entry name" value="GAPDH-I"/>
    <property type="match status" value="1"/>
</dbReference>
<dbReference type="GO" id="GO:0016620">
    <property type="term" value="F:oxidoreductase activity, acting on the aldehyde or oxo group of donors, NAD or NADP as acceptor"/>
    <property type="evidence" value="ECO:0007669"/>
    <property type="project" value="InterPro"/>
</dbReference>
<keyword evidence="5" id="KW-0547">Nucleotide-binding</keyword>
<dbReference type="InterPro" id="IPR020828">
    <property type="entry name" value="GlycerAld_3-P_DH_NAD(P)-bd"/>
</dbReference>
<dbReference type="EMBL" id="DTDR01000041">
    <property type="protein sequence ID" value="HGK63225.1"/>
    <property type="molecule type" value="Genomic_DNA"/>
</dbReference>
<feature type="binding site" evidence="5">
    <location>
        <begin position="11"/>
        <end position="12"/>
    </location>
    <ligand>
        <name>NAD(+)</name>
        <dbReference type="ChEBI" id="CHEBI:57540"/>
    </ligand>
</feature>
<protein>
    <recommendedName>
        <fullName evidence="8">Glyceraldehyde-3-phosphate dehydrogenase</fullName>
        <ecNumber evidence="8">1.2.1.-</ecNumber>
    </recommendedName>
</protein>
<dbReference type="InterPro" id="IPR036291">
    <property type="entry name" value="NAD(P)-bd_dom_sf"/>
</dbReference>
<evidence type="ECO:0000313" key="10">
    <source>
        <dbReference type="EMBL" id="HGK63225.1"/>
    </source>
</evidence>
<organism evidence="10">
    <name type="scientific">candidate division WOR-3 bacterium</name>
    <dbReference type="NCBI Taxonomy" id="2052148"/>
    <lineage>
        <taxon>Bacteria</taxon>
        <taxon>Bacteria division WOR-3</taxon>
    </lineage>
</organism>
<evidence type="ECO:0000256" key="2">
    <source>
        <dbReference type="ARBA" id="ARBA00023002"/>
    </source>
</evidence>
<dbReference type="PANTHER" id="PTHR43148">
    <property type="entry name" value="GLYCERALDEHYDE-3-PHOSPHATE DEHYDROGENASE 2"/>
    <property type="match status" value="1"/>
</dbReference>